<dbReference type="Proteomes" id="UP000683000">
    <property type="component" value="Unassembled WGS sequence"/>
</dbReference>
<keyword evidence="3" id="KW-1185">Reference proteome</keyword>
<gene>
    <name evidence="2" type="ORF">JVT61DRAFT_2827</name>
</gene>
<keyword evidence="1" id="KW-0472">Membrane</keyword>
<evidence type="ECO:0000313" key="3">
    <source>
        <dbReference type="Proteomes" id="UP000683000"/>
    </source>
</evidence>
<comment type="caution">
    <text evidence="2">The sequence shown here is derived from an EMBL/GenBank/DDBJ whole genome shotgun (WGS) entry which is preliminary data.</text>
</comment>
<proteinExistence type="predicted"/>
<organism evidence="2 3">
    <name type="scientific">Boletus reticuloceps</name>
    <dbReference type="NCBI Taxonomy" id="495285"/>
    <lineage>
        <taxon>Eukaryota</taxon>
        <taxon>Fungi</taxon>
        <taxon>Dikarya</taxon>
        <taxon>Basidiomycota</taxon>
        <taxon>Agaricomycotina</taxon>
        <taxon>Agaricomycetes</taxon>
        <taxon>Agaricomycetidae</taxon>
        <taxon>Boletales</taxon>
        <taxon>Boletineae</taxon>
        <taxon>Boletaceae</taxon>
        <taxon>Boletoideae</taxon>
        <taxon>Boletus</taxon>
    </lineage>
</organism>
<feature type="transmembrane region" description="Helical" evidence="1">
    <location>
        <begin position="21"/>
        <end position="42"/>
    </location>
</feature>
<dbReference type="EMBL" id="JAGFBS010000013">
    <property type="protein sequence ID" value="KAG6375951.1"/>
    <property type="molecule type" value="Genomic_DNA"/>
</dbReference>
<evidence type="ECO:0000313" key="2">
    <source>
        <dbReference type="EMBL" id="KAG6375951.1"/>
    </source>
</evidence>
<reference evidence="2" key="1">
    <citation type="submission" date="2021-03" db="EMBL/GenBank/DDBJ databases">
        <title>Evolutionary innovations through gain and loss of genes in the ectomycorrhizal Boletales.</title>
        <authorList>
            <person name="Wu G."/>
            <person name="Miyauchi S."/>
            <person name="Morin E."/>
            <person name="Yang Z.-L."/>
            <person name="Xu J."/>
            <person name="Martin F.M."/>
        </authorList>
    </citation>
    <scope>NUCLEOTIDE SEQUENCE</scope>
    <source>
        <strain evidence="2">BR01</strain>
    </source>
</reference>
<evidence type="ECO:0000256" key="1">
    <source>
        <dbReference type="SAM" id="Phobius"/>
    </source>
</evidence>
<name>A0A8I3AAR9_9AGAM</name>
<accession>A0A8I3AAR9</accession>
<keyword evidence="1" id="KW-1133">Transmembrane helix</keyword>
<dbReference type="AlphaFoldDB" id="A0A8I3AAR9"/>
<sequence length="102" mass="11276">MIRSSRDFEDVKLALNERTNWSIELASIFPPIITRSLTLLYSSEAVSRASLVLFAIYNTDDVIVFILLTGGVCLYPVPSILGHGRKHARALWSAPANNDKGT</sequence>
<feature type="transmembrane region" description="Helical" evidence="1">
    <location>
        <begin position="62"/>
        <end position="81"/>
    </location>
</feature>
<protein>
    <submittedName>
        <fullName evidence="2">Uncharacterized protein</fullName>
    </submittedName>
</protein>
<keyword evidence="1" id="KW-0812">Transmembrane</keyword>